<accession>A0ABS6EQJ9</accession>
<reference evidence="3 4" key="1">
    <citation type="submission" date="2021-06" db="EMBL/GenBank/DDBJ databases">
        <authorList>
            <person name="Sun Q."/>
            <person name="Li D."/>
        </authorList>
    </citation>
    <scope>NUCLEOTIDE SEQUENCE [LARGE SCALE GENOMIC DNA]</scope>
    <source>
        <strain evidence="3 4">MSJd-7</strain>
    </source>
</reference>
<dbReference type="EMBL" id="JAHLQI010000002">
    <property type="protein sequence ID" value="MBU5489977.1"/>
    <property type="molecule type" value="Genomic_DNA"/>
</dbReference>
<comment type="similarity">
    <text evidence="1">Belongs to the aspartate/glutamate racemases family.</text>
</comment>
<keyword evidence="1 3" id="KW-0413">Isomerase</keyword>
<comment type="caution">
    <text evidence="3">The sequence shown here is derived from an EMBL/GenBank/DDBJ whole genome shotgun (WGS) entry which is preliminary data.</text>
</comment>
<keyword evidence="1" id="KW-0573">Peptidoglycan synthesis</keyword>
<comment type="catalytic activity">
    <reaction evidence="1">
        <text>L-glutamate = D-glutamate</text>
        <dbReference type="Rhea" id="RHEA:12813"/>
        <dbReference type="ChEBI" id="CHEBI:29985"/>
        <dbReference type="ChEBI" id="CHEBI:29986"/>
        <dbReference type="EC" id="5.1.1.3"/>
    </reaction>
</comment>
<dbReference type="Proteomes" id="UP000783588">
    <property type="component" value="Unassembled WGS sequence"/>
</dbReference>
<gene>
    <name evidence="1 3" type="primary">murI</name>
    <name evidence="3" type="ORF">KQI75_04980</name>
</gene>
<sequence>MDNRAIGVFDSGLGGLTAVRQLHRVMPNEDIIYFGDTGRVPYGSRGRQTIINYTRQDTAFLTKHDIKAIVVACGTVSSVALDVVKGENTLPMVGVVKPACHAALRCTKNDRVGIIGTRGTIQSGSYEARLHTQRPGIETIARACPLFVPLVENGRFSPDDKVVQLIVEEYLADIKDFGVDTLILGCTHFPLLREAIHQFMGDKVTLVDVGAEAADYVKTFIDRAEDRTGNTEYYVSDDIDSFDEHAEMFLGEPAGVHAQLVDITAYGK</sequence>
<name>A0ABS6EQJ9_9FIRM</name>
<dbReference type="InterPro" id="IPR033134">
    <property type="entry name" value="Asp/Glu_racemase_AS_2"/>
</dbReference>
<dbReference type="NCBIfam" id="TIGR00067">
    <property type="entry name" value="glut_race"/>
    <property type="match status" value="1"/>
</dbReference>
<dbReference type="InterPro" id="IPR015942">
    <property type="entry name" value="Asp/Glu/hydantoin_racemase"/>
</dbReference>
<dbReference type="Pfam" id="PF01177">
    <property type="entry name" value="Asp_Glu_race"/>
    <property type="match status" value="1"/>
</dbReference>
<dbReference type="PROSITE" id="PS00924">
    <property type="entry name" value="ASP_GLU_RACEMASE_2"/>
    <property type="match status" value="1"/>
</dbReference>
<proteinExistence type="inferred from homology"/>
<feature type="active site" description="Proton donor/acceptor" evidence="1">
    <location>
        <position position="73"/>
    </location>
</feature>
<protein>
    <recommendedName>
        <fullName evidence="1 2">Glutamate racemase</fullName>
        <ecNumber evidence="1 2">5.1.1.3</ecNumber>
    </recommendedName>
</protein>
<feature type="binding site" evidence="1">
    <location>
        <begin position="42"/>
        <end position="43"/>
    </location>
    <ligand>
        <name>substrate</name>
    </ligand>
</feature>
<comment type="caution">
    <text evidence="1">Lacks conserved residue(s) required for the propagation of feature annotation.</text>
</comment>
<comment type="function">
    <text evidence="1">Provides the (R)-glutamate required for cell wall biosynthesis.</text>
</comment>
<evidence type="ECO:0000256" key="1">
    <source>
        <dbReference type="HAMAP-Rule" id="MF_00258"/>
    </source>
</evidence>
<comment type="pathway">
    <text evidence="1">Cell wall biogenesis; peptidoglycan biosynthesis.</text>
</comment>
<dbReference type="EC" id="5.1.1.3" evidence="1 2"/>
<dbReference type="HAMAP" id="MF_00258">
    <property type="entry name" value="Glu_racemase"/>
    <property type="match status" value="1"/>
</dbReference>
<dbReference type="GO" id="GO:0008881">
    <property type="term" value="F:glutamate racemase activity"/>
    <property type="evidence" value="ECO:0007669"/>
    <property type="project" value="UniProtKB-EC"/>
</dbReference>
<evidence type="ECO:0000313" key="3">
    <source>
        <dbReference type="EMBL" id="MBU5489977.1"/>
    </source>
</evidence>
<evidence type="ECO:0000256" key="2">
    <source>
        <dbReference type="NCBIfam" id="TIGR00067"/>
    </source>
</evidence>
<feature type="binding site" evidence="1">
    <location>
        <begin position="187"/>
        <end position="188"/>
    </location>
    <ligand>
        <name>substrate</name>
    </ligand>
</feature>
<keyword evidence="1" id="KW-0961">Cell wall biogenesis/degradation</keyword>
<keyword evidence="4" id="KW-1185">Reference proteome</keyword>
<dbReference type="PANTHER" id="PTHR21198">
    <property type="entry name" value="GLUTAMATE RACEMASE"/>
    <property type="match status" value="1"/>
</dbReference>
<dbReference type="InterPro" id="IPR004391">
    <property type="entry name" value="Glu_race"/>
</dbReference>
<dbReference type="PANTHER" id="PTHR21198:SF2">
    <property type="entry name" value="GLUTAMATE RACEMASE"/>
    <property type="match status" value="1"/>
</dbReference>
<feature type="binding site" evidence="1">
    <location>
        <begin position="10"/>
        <end position="11"/>
    </location>
    <ligand>
        <name>substrate</name>
    </ligand>
</feature>
<feature type="active site" description="Proton donor/acceptor" evidence="1">
    <location>
        <position position="186"/>
    </location>
</feature>
<evidence type="ECO:0000313" key="4">
    <source>
        <dbReference type="Proteomes" id="UP000783588"/>
    </source>
</evidence>
<keyword evidence="1" id="KW-0133">Cell shape</keyword>
<organism evidence="3 4">
    <name type="scientific">Butyricicoccus intestinisimiae</name>
    <dbReference type="NCBI Taxonomy" id="2841509"/>
    <lineage>
        <taxon>Bacteria</taxon>
        <taxon>Bacillati</taxon>
        <taxon>Bacillota</taxon>
        <taxon>Clostridia</taxon>
        <taxon>Eubacteriales</taxon>
        <taxon>Butyricicoccaceae</taxon>
        <taxon>Butyricicoccus</taxon>
    </lineage>
</organism>